<dbReference type="AlphaFoldDB" id="A0A545ANH8"/>
<reference evidence="2 3" key="1">
    <citation type="submission" date="2019-07" db="EMBL/GenBank/DDBJ databases">
        <title>Cryptosporangium phraense sp. nov., isolated from plant litter.</title>
        <authorList>
            <person name="Suriyachadkun C."/>
        </authorList>
    </citation>
    <scope>NUCLEOTIDE SEQUENCE [LARGE SCALE GENOMIC DNA]</scope>
    <source>
        <strain evidence="2 3">A-T 5661</strain>
    </source>
</reference>
<feature type="domain" description="Thymidylate kinase-like" evidence="1">
    <location>
        <begin position="3"/>
        <end position="191"/>
    </location>
</feature>
<dbReference type="Pfam" id="PF02223">
    <property type="entry name" value="Thymidylate_kin"/>
    <property type="match status" value="1"/>
</dbReference>
<evidence type="ECO:0000313" key="3">
    <source>
        <dbReference type="Proteomes" id="UP000317982"/>
    </source>
</evidence>
<comment type="caution">
    <text evidence="2">The sequence shown here is derived from an EMBL/GenBank/DDBJ whole genome shotgun (WGS) entry which is preliminary data.</text>
</comment>
<name>A0A545ANH8_9ACTN</name>
<evidence type="ECO:0000313" key="2">
    <source>
        <dbReference type="EMBL" id="TQS42899.1"/>
    </source>
</evidence>
<evidence type="ECO:0000259" key="1">
    <source>
        <dbReference type="Pfam" id="PF02223"/>
    </source>
</evidence>
<proteinExistence type="predicted"/>
<organism evidence="2 3">
    <name type="scientific">Cryptosporangium phraense</name>
    <dbReference type="NCBI Taxonomy" id="2593070"/>
    <lineage>
        <taxon>Bacteria</taxon>
        <taxon>Bacillati</taxon>
        <taxon>Actinomycetota</taxon>
        <taxon>Actinomycetes</taxon>
        <taxon>Cryptosporangiales</taxon>
        <taxon>Cryptosporangiaceae</taxon>
        <taxon>Cryptosporangium</taxon>
    </lineage>
</organism>
<dbReference type="InParanoid" id="A0A545ANH8"/>
<keyword evidence="2" id="KW-0418">Kinase</keyword>
<dbReference type="Gene3D" id="3.40.50.300">
    <property type="entry name" value="P-loop containing nucleotide triphosphate hydrolases"/>
    <property type="match status" value="1"/>
</dbReference>
<keyword evidence="2" id="KW-0808">Transferase</keyword>
<dbReference type="InterPro" id="IPR027417">
    <property type="entry name" value="P-loop_NTPase"/>
</dbReference>
<dbReference type="Proteomes" id="UP000317982">
    <property type="component" value="Unassembled WGS sequence"/>
</dbReference>
<keyword evidence="3" id="KW-1185">Reference proteome</keyword>
<accession>A0A545ANH8</accession>
<dbReference type="EMBL" id="VIRS01000016">
    <property type="protein sequence ID" value="TQS42899.1"/>
    <property type="molecule type" value="Genomic_DNA"/>
</dbReference>
<protein>
    <submittedName>
        <fullName evidence="2">Thymidylate kinase</fullName>
    </submittedName>
</protein>
<gene>
    <name evidence="2" type="ORF">FL583_22285</name>
</gene>
<dbReference type="InterPro" id="IPR039430">
    <property type="entry name" value="Thymidylate_kin-like_dom"/>
</dbReference>
<dbReference type="OrthoDB" id="3774052at2"/>
<dbReference type="SUPFAM" id="SSF52540">
    <property type="entry name" value="P-loop containing nucleoside triphosphate hydrolases"/>
    <property type="match status" value="1"/>
</dbReference>
<dbReference type="GO" id="GO:0016301">
    <property type="term" value="F:kinase activity"/>
    <property type="evidence" value="ECO:0007669"/>
    <property type="project" value="UniProtKB-KW"/>
</dbReference>
<sequence>MSIEGINGVGKTSAARAAAVALGARCLLLDELTDSAGNTLPAQVIAALGQENDPFLRAGHPVVETLALLALQVRKAERLAVQDLTGVEVILEDRGVDSIAVYQAAILCAQDPGASPEPVLRHLLSSGRRWRPLPDATLLLLGDTAVCALRFADRIGHPLATADLRLLEQIDALYRTIAAADPGRYVLVEVTGLSREQTAAAVQETVAALLDRRAAHAS</sequence>